<feature type="transmembrane region" description="Helical" evidence="1">
    <location>
        <begin position="25"/>
        <end position="43"/>
    </location>
</feature>
<organism evidence="2 3">
    <name type="scientific">Longispora fulva</name>
    <dbReference type="NCBI Taxonomy" id="619741"/>
    <lineage>
        <taxon>Bacteria</taxon>
        <taxon>Bacillati</taxon>
        <taxon>Actinomycetota</taxon>
        <taxon>Actinomycetes</taxon>
        <taxon>Micromonosporales</taxon>
        <taxon>Micromonosporaceae</taxon>
        <taxon>Longispora</taxon>
    </lineage>
</organism>
<evidence type="ECO:0000313" key="3">
    <source>
        <dbReference type="Proteomes" id="UP000622552"/>
    </source>
</evidence>
<dbReference type="RefSeq" id="WP_197002711.1">
    <property type="nucleotide sequence ID" value="NZ_BONS01000002.1"/>
</dbReference>
<dbReference type="EMBL" id="JADOUF010000001">
    <property type="protein sequence ID" value="MBG6135623.1"/>
    <property type="molecule type" value="Genomic_DNA"/>
</dbReference>
<accession>A0A8J7GGH3</accession>
<keyword evidence="1" id="KW-1133">Transmembrane helix</keyword>
<evidence type="ECO:0000256" key="1">
    <source>
        <dbReference type="SAM" id="Phobius"/>
    </source>
</evidence>
<comment type="caution">
    <text evidence="2">The sequence shown here is derived from an EMBL/GenBank/DDBJ whole genome shotgun (WGS) entry which is preliminary data.</text>
</comment>
<proteinExistence type="predicted"/>
<dbReference type="Proteomes" id="UP000622552">
    <property type="component" value="Unassembled WGS sequence"/>
</dbReference>
<feature type="transmembrane region" description="Helical" evidence="1">
    <location>
        <begin position="166"/>
        <end position="188"/>
    </location>
</feature>
<evidence type="ECO:0008006" key="4">
    <source>
        <dbReference type="Google" id="ProtNLM"/>
    </source>
</evidence>
<reference evidence="2" key="1">
    <citation type="submission" date="2020-11" db="EMBL/GenBank/DDBJ databases">
        <title>Sequencing the genomes of 1000 actinobacteria strains.</title>
        <authorList>
            <person name="Klenk H.-P."/>
        </authorList>
    </citation>
    <scope>NUCLEOTIDE SEQUENCE</scope>
    <source>
        <strain evidence="2">DSM 45356</strain>
    </source>
</reference>
<sequence length="205" mass="22008">MWLLARLSVLSGALAFAAFEAGLFLYVSKILGIVVGIGGFVFLGKTFGAMIPGTGRMVATGLLLVPTFLLAPPALHDEVLREAGIRTEGTVVDDWYLNHGAGDESTGPRTIRVRQCVVRLADGRTVPQRIDGCDTPVGERITLTVDPGLRLTPSRWPPEELNRAPIGWLAATGLFVVVYLLGELGALVGDSRRRRRESGPEYLGG</sequence>
<name>A0A8J7GGH3_9ACTN</name>
<keyword evidence="1" id="KW-0812">Transmembrane</keyword>
<dbReference type="AlphaFoldDB" id="A0A8J7GGH3"/>
<protein>
    <recommendedName>
        <fullName evidence="4">DUF3592 domain-containing protein</fullName>
    </recommendedName>
</protein>
<evidence type="ECO:0000313" key="2">
    <source>
        <dbReference type="EMBL" id="MBG6135623.1"/>
    </source>
</evidence>
<gene>
    <name evidence="2" type="ORF">IW245_001817</name>
</gene>
<keyword evidence="3" id="KW-1185">Reference proteome</keyword>
<keyword evidence="1" id="KW-0472">Membrane</keyword>